<dbReference type="PROSITE" id="PS50887">
    <property type="entry name" value="GGDEF"/>
    <property type="match status" value="1"/>
</dbReference>
<comment type="caution">
    <text evidence="2">The sequence shown here is derived from an EMBL/GenBank/DDBJ whole genome shotgun (WGS) entry which is preliminary data.</text>
</comment>
<name>A0A4R6SM95_LABRH</name>
<sequence>MRSPMGGLVPEVDSDVSATGLAETADQLAPRRAGLDEKSDAWLVGRARELVAITQTPGSADDQAKYVTEVDALLAEARHRGEPRMVAQLLRSAVAVRVQIRDETQGCGALVEELLAHTRRHGIVLLQADAHALSGRMLLADGAEDDALTEAAVALAMLDEDLAPDLTLGRRTWDLLHANTLMDIGLVLTQLGIYETADQVMTKAHRYIRSSANPHMISVHLINRARMLLGWGLRLERIGDEAAAAQRFATAAAIAVALEPPFRDSLFPHSGEVAAADQVPAIGAAHAFANPCAAHLDRLRALTERTRHPLEAVVVAIARARCLEADGRTSEAVDVLAEARARLDDDPAGGGAEPTMRVGLIREFARLSGPDGGERTTSALELYATELELQLWDMRESRIAQLTTRREHERLTRKHGTIARQALQDPLTGLPNRRALDERLDALSSSPNNLPLAVGLVDLDGFKGVNDRMSHAEGDDVLRVVASTLRDALRGSDMVARYGGDEFIVLLPGAPLHAAEAALGRAAASVANLPNDLSHGVTLSIGVVALRPQETAARALARADAAMYQAKRNGGNAVVASDAGDAAPVTDLA</sequence>
<dbReference type="CDD" id="cd01949">
    <property type="entry name" value="GGDEF"/>
    <property type="match status" value="1"/>
</dbReference>
<accession>A0A4R6SM95</accession>
<dbReference type="Proteomes" id="UP000295444">
    <property type="component" value="Unassembled WGS sequence"/>
</dbReference>
<dbReference type="EMBL" id="SNXZ01000001">
    <property type="protein sequence ID" value="TDQ04283.1"/>
    <property type="molecule type" value="Genomic_DNA"/>
</dbReference>
<evidence type="ECO:0000259" key="1">
    <source>
        <dbReference type="PROSITE" id="PS50887"/>
    </source>
</evidence>
<dbReference type="GO" id="GO:1902201">
    <property type="term" value="P:negative regulation of bacterial-type flagellum-dependent cell motility"/>
    <property type="evidence" value="ECO:0007669"/>
    <property type="project" value="TreeGrafter"/>
</dbReference>
<keyword evidence="3" id="KW-1185">Reference proteome</keyword>
<evidence type="ECO:0000313" key="2">
    <source>
        <dbReference type="EMBL" id="TDQ04283.1"/>
    </source>
</evidence>
<evidence type="ECO:0000313" key="3">
    <source>
        <dbReference type="Proteomes" id="UP000295444"/>
    </source>
</evidence>
<dbReference type="NCBIfam" id="TIGR00254">
    <property type="entry name" value="GGDEF"/>
    <property type="match status" value="1"/>
</dbReference>
<dbReference type="PANTHER" id="PTHR45138">
    <property type="entry name" value="REGULATORY COMPONENTS OF SENSORY TRANSDUCTION SYSTEM"/>
    <property type="match status" value="1"/>
</dbReference>
<dbReference type="GO" id="GO:0043709">
    <property type="term" value="P:cell adhesion involved in single-species biofilm formation"/>
    <property type="evidence" value="ECO:0007669"/>
    <property type="project" value="TreeGrafter"/>
</dbReference>
<dbReference type="InterPro" id="IPR029787">
    <property type="entry name" value="Nucleotide_cyclase"/>
</dbReference>
<dbReference type="FunFam" id="3.30.70.270:FF:000001">
    <property type="entry name" value="Diguanylate cyclase domain protein"/>
    <property type="match status" value="1"/>
</dbReference>
<dbReference type="PANTHER" id="PTHR45138:SF24">
    <property type="entry name" value="DIGUANYLATE CYCLASE DGCC-RELATED"/>
    <property type="match status" value="1"/>
</dbReference>
<dbReference type="InterPro" id="IPR043128">
    <property type="entry name" value="Rev_trsase/Diguanyl_cyclase"/>
</dbReference>
<gene>
    <name evidence="2" type="ORF">EV186_101227</name>
</gene>
<dbReference type="GO" id="GO:0052621">
    <property type="term" value="F:diguanylate cyclase activity"/>
    <property type="evidence" value="ECO:0007669"/>
    <property type="project" value="TreeGrafter"/>
</dbReference>
<proteinExistence type="predicted"/>
<dbReference type="SMART" id="SM00267">
    <property type="entry name" value="GGDEF"/>
    <property type="match status" value="1"/>
</dbReference>
<dbReference type="Pfam" id="PF00990">
    <property type="entry name" value="GGDEF"/>
    <property type="match status" value="1"/>
</dbReference>
<dbReference type="GO" id="GO:0005886">
    <property type="term" value="C:plasma membrane"/>
    <property type="evidence" value="ECO:0007669"/>
    <property type="project" value="TreeGrafter"/>
</dbReference>
<dbReference type="SUPFAM" id="SSF55073">
    <property type="entry name" value="Nucleotide cyclase"/>
    <property type="match status" value="1"/>
</dbReference>
<organism evidence="2 3">
    <name type="scientific">Labedaea rhizosphaerae</name>
    <dbReference type="NCBI Taxonomy" id="598644"/>
    <lineage>
        <taxon>Bacteria</taxon>
        <taxon>Bacillati</taxon>
        <taxon>Actinomycetota</taxon>
        <taxon>Actinomycetes</taxon>
        <taxon>Pseudonocardiales</taxon>
        <taxon>Pseudonocardiaceae</taxon>
        <taxon>Labedaea</taxon>
    </lineage>
</organism>
<dbReference type="AlphaFoldDB" id="A0A4R6SM95"/>
<dbReference type="Gene3D" id="3.30.70.270">
    <property type="match status" value="1"/>
</dbReference>
<protein>
    <submittedName>
        <fullName evidence="2">Diguanylate cyclase (GGDEF)-like protein</fullName>
    </submittedName>
</protein>
<feature type="domain" description="GGDEF" evidence="1">
    <location>
        <begin position="450"/>
        <end position="579"/>
    </location>
</feature>
<dbReference type="InterPro" id="IPR000160">
    <property type="entry name" value="GGDEF_dom"/>
</dbReference>
<reference evidence="2 3" key="1">
    <citation type="submission" date="2019-03" db="EMBL/GenBank/DDBJ databases">
        <title>Genomic Encyclopedia of Type Strains, Phase IV (KMG-IV): sequencing the most valuable type-strain genomes for metagenomic binning, comparative biology and taxonomic classification.</title>
        <authorList>
            <person name="Goeker M."/>
        </authorList>
    </citation>
    <scope>NUCLEOTIDE SEQUENCE [LARGE SCALE GENOMIC DNA]</scope>
    <source>
        <strain evidence="2 3">DSM 45361</strain>
    </source>
</reference>
<dbReference type="InterPro" id="IPR050469">
    <property type="entry name" value="Diguanylate_Cyclase"/>
</dbReference>